<dbReference type="RefSeq" id="WP_133795265.1">
    <property type="nucleotide sequence ID" value="NZ_SOCA01000003.1"/>
</dbReference>
<evidence type="ECO:0000313" key="3">
    <source>
        <dbReference type="EMBL" id="TDU71075.1"/>
    </source>
</evidence>
<keyword evidence="2" id="KW-0732">Signal</keyword>
<proteinExistence type="predicted"/>
<reference evidence="3 4" key="1">
    <citation type="submission" date="2019-03" db="EMBL/GenBank/DDBJ databases">
        <title>Genomic Encyclopedia of Archaeal and Bacterial Type Strains, Phase II (KMG-II): from individual species to whole genera.</title>
        <authorList>
            <person name="Goeker M."/>
        </authorList>
    </citation>
    <scope>NUCLEOTIDE SEQUENCE [LARGE SCALE GENOMIC DNA]</scope>
    <source>
        <strain evidence="3 4">ATCC 25309</strain>
    </source>
</reference>
<name>A0A4R7S1J6_9BACT</name>
<dbReference type="Gene3D" id="1.10.760.10">
    <property type="entry name" value="Cytochrome c-like domain"/>
    <property type="match status" value="1"/>
</dbReference>
<organism evidence="3 4">
    <name type="scientific">Prosthecobacter fusiformis</name>
    <dbReference type="NCBI Taxonomy" id="48464"/>
    <lineage>
        <taxon>Bacteria</taxon>
        <taxon>Pseudomonadati</taxon>
        <taxon>Verrucomicrobiota</taxon>
        <taxon>Verrucomicrobiia</taxon>
        <taxon>Verrucomicrobiales</taxon>
        <taxon>Verrucomicrobiaceae</taxon>
        <taxon>Prosthecobacter</taxon>
    </lineage>
</organism>
<dbReference type="InterPro" id="IPR036909">
    <property type="entry name" value="Cyt_c-like_dom_sf"/>
</dbReference>
<sequence length="141" mass="15739">MNTALSIIVGSLLCLPLVQAEDTIPLDPVTGMKMAGDWELVRNHCIICHSSQTFLRQRATEANWTSVLEWMQKHGGLWKLEADVEKKIIRYLATNYGPGDATNYRRAPIPATLMPPNPYASEARIEAEAKQQQGILRPAQP</sequence>
<evidence type="ECO:0000313" key="4">
    <source>
        <dbReference type="Proteomes" id="UP000295662"/>
    </source>
</evidence>
<dbReference type="GO" id="GO:0009055">
    <property type="term" value="F:electron transfer activity"/>
    <property type="evidence" value="ECO:0007669"/>
    <property type="project" value="InterPro"/>
</dbReference>
<dbReference type="OrthoDB" id="9805828at2"/>
<accession>A0A4R7S1J6</accession>
<dbReference type="AlphaFoldDB" id="A0A4R7S1J6"/>
<dbReference type="SUPFAM" id="SSF46626">
    <property type="entry name" value="Cytochrome c"/>
    <property type="match status" value="1"/>
</dbReference>
<evidence type="ECO:0000256" key="1">
    <source>
        <dbReference type="SAM" id="MobiDB-lite"/>
    </source>
</evidence>
<gene>
    <name evidence="3" type="ORF">EI77_02193</name>
</gene>
<feature type="region of interest" description="Disordered" evidence="1">
    <location>
        <begin position="118"/>
        <end position="141"/>
    </location>
</feature>
<evidence type="ECO:0000256" key="2">
    <source>
        <dbReference type="SAM" id="SignalP"/>
    </source>
</evidence>
<evidence type="ECO:0008006" key="5">
    <source>
        <dbReference type="Google" id="ProtNLM"/>
    </source>
</evidence>
<dbReference type="GO" id="GO:0020037">
    <property type="term" value="F:heme binding"/>
    <property type="evidence" value="ECO:0007669"/>
    <property type="project" value="InterPro"/>
</dbReference>
<dbReference type="Proteomes" id="UP000295662">
    <property type="component" value="Unassembled WGS sequence"/>
</dbReference>
<feature type="signal peptide" evidence="2">
    <location>
        <begin position="1"/>
        <end position="20"/>
    </location>
</feature>
<feature type="chain" id="PRO_5020822638" description="Sulfite dehydrogenase (Cytochrome) subunit SorB" evidence="2">
    <location>
        <begin position="21"/>
        <end position="141"/>
    </location>
</feature>
<protein>
    <recommendedName>
        <fullName evidence="5">Sulfite dehydrogenase (Cytochrome) subunit SorB</fullName>
    </recommendedName>
</protein>
<keyword evidence="4" id="KW-1185">Reference proteome</keyword>
<comment type="caution">
    <text evidence="3">The sequence shown here is derived from an EMBL/GenBank/DDBJ whole genome shotgun (WGS) entry which is preliminary data.</text>
</comment>
<dbReference type="EMBL" id="SOCA01000003">
    <property type="protein sequence ID" value="TDU71075.1"/>
    <property type="molecule type" value="Genomic_DNA"/>
</dbReference>